<dbReference type="EMBL" id="WESC01000003">
    <property type="protein sequence ID" value="KAB7741759.1"/>
    <property type="molecule type" value="Genomic_DNA"/>
</dbReference>
<feature type="binding site" evidence="4">
    <location>
        <position position="85"/>
    </location>
    <ligand>
        <name>Mg(2+)</name>
        <dbReference type="ChEBI" id="CHEBI:18420"/>
        <label>1</label>
    </ligand>
</feature>
<feature type="binding site" evidence="5">
    <location>
        <position position="213"/>
    </location>
    <ligand>
        <name>Mg(2+)</name>
        <dbReference type="ChEBI" id="CHEBI:18420"/>
        <label>1</label>
        <note>catalytic</note>
    </ligand>
</feature>
<evidence type="ECO:0000256" key="2">
    <source>
        <dbReference type="ARBA" id="ARBA00022723"/>
    </source>
</evidence>
<comment type="similarity">
    <text evidence="4">Belongs to the inositol monophosphatase superfamily. CysQ family.</text>
</comment>
<dbReference type="SUPFAM" id="SSF56655">
    <property type="entry name" value="Carbohydrate phosphatase"/>
    <property type="match status" value="1"/>
</dbReference>
<feature type="binding site" evidence="5">
    <location>
        <position position="86"/>
    </location>
    <ligand>
        <name>Mg(2+)</name>
        <dbReference type="ChEBI" id="CHEBI:18420"/>
        <label>1</label>
        <note>catalytic</note>
    </ligand>
</feature>
<keyword evidence="4" id="KW-1003">Cell membrane</keyword>
<reference evidence="6 7" key="1">
    <citation type="submission" date="2019-09" db="EMBL/GenBank/DDBJ databases">
        <title>Parvibaculum sedimenti sp. nov., isolated from sediment.</title>
        <authorList>
            <person name="Wang Y."/>
        </authorList>
    </citation>
    <scope>NUCLEOTIDE SEQUENCE [LARGE SCALE GENOMIC DNA]</scope>
    <source>
        <strain evidence="6 7">HXT-9</strain>
    </source>
</reference>
<keyword evidence="4 6" id="KW-0378">Hydrolase</keyword>
<feature type="binding site" evidence="4">
    <location>
        <position position="86"/>
    </location>
    <ligand>
        <name>Mg(2+)</name>
        <dbReference type="ChEBI" id="CHEBI:18420"/>
        <label>2</label>
    </ligand>
</feature>
<feature type="binding site" evidence="4">
    <location>
        <position position="64"/>
    </location>
    <ligand>
        <name>Mg(2+)</name>
        <dbReference type="ChEBI" id="CHEBI:18420"/>
        <label>1</label>
    </ligand>
</feature>
<dbReference type="InterPro" id="IPR050725">
    <property type="entry name" value="CysQ/Inositol_MonoPase"/>
</dbReference>
<feature type="binding site" evidence="4">
    <location>
        <position position="83"/>
    </location>
    <ligand>
        <name>Mg(2+)</name>
        <dbReference type="ChEBI" id="CHEBI:18420"/>
        <label>2</label>
    </ligand>
</feature>
<comment type="subcellular location">
    <subcellularLocation>
        <location evidence="4">Cell inner membrane</location>
        <topology evidence="4">Peripheral membrane protein</topology>
        <orientation evidence="4">Cytoplasmic side</orientation>
    </subcellularLocation>
</comment>
<protein>
    <recommendedName>
        <fullName evidence="4">3'(2'),5'-bisphosphate nucleotidase CysQ</fullName>
        <ecNumber evidence="4">3.1.3.7</ecNumber>
    </recommendedName>
    <alternativeName>
        <fullName evidence="4">3'(2'),5-bisphosphonucleoside 3'(2')-phosphohydrolase</fullName>
    </alternativeName>
    <alternativeName>
        <fullName evidence="4">3'-phosphoadenosine 5'-phosphate phosphatase</fullName>
        <shortName evidence="4">PAP phosphatase</shortName>
    </alternativeName>
</protein>
<dbReference type="CDD" id="cd01638">
    <property type="entry name" value="CysQ"/>
    <property type="match status" value="1"/>
</dbReference>
<dbReference type="InterPro" id="IPR006240">
    <property type="entry name" value="CysQ"/>
</dbReference>
<accession>A0A6N6VKI9</accession>
<evidence type="ECO:0000256" key="5">
    <source>
        <dbReference type="PIRSR" id="PIRSR600760-2"/>
    </source>
</evidence>
<dbReference type="GO" id="GO:0000287">
    <property type="term" value="F:magnesium ion binding"/>
    <property type="evidence" value="ECO:0007669"/>
    <property type="project" value="UniProtKB-UniRule"/>
</dbReference>
<dbReference type="GO" id="GO:0050427">
    <property type="term" value="P:3'-phosphoadenosine 5'-phosphosulfate metabolic process"/>
    <property type="evidence" value="ECO:0007669"/>
    <property type="project" value="TreeGrafter"/>
</dbReference>
<feature type="binding site" evidence="5">
    <location>
        <position position="85"/>
    </location>
    <ligand>
        <name>Mg(2+)</name>
        <dbReference type="ChEBI" id="CHEBI:18420"/>
        <label>1</label>
        <note>catalytic</note>
    </ligand>
</feature>
<dbReference type="EC" id="3.1.3.7" evidence="4"/>
<dbReference type="PRINTS" id="PR00377">
    <property type="entry name" value="IMPHPHTASES"/>
</dbReference>
<evidence type="ECO:0000256" key="4">
    <source>
        <dbReference type="HAMAP-Rule" id="MF_02095"/>
    </source>
</evidence>
<evidence type="ECO:0000313" key="7">
    <source>
        <dbReference type="Proteomes" id="UP000468901"/>
    </source>
</evidence>
<dbReference type="HAMAP" id="MF_02095">
    <property type="entry name" value="CysQ"/>
    <property type="match status" value="1"/>
</dbReference>
<feature type="binding site" evidence="5">
    <location>
        <position position="83"/>
    </location>
    <ligand>
        <name>Mg(2+)</name>
        <dbReference type="ChEBI" id="CHEBI:18420"/>
        <label>1</label>
        <note>catalytic</note>
    </ligand>
</feature>
<dbReference type="Gene3D" id="3.40.190.80">
    <property type="match status" value="1"/>
</dbReference>
<dbReference type="GO" id="GO:0008441">
    <property type="term" value="F:3'(2'),5'-bisphosphate nucleotidase activity"/>
    <property type="evidence" value="ECO:0007669"/>
    <property type="project" value="UniProtKB-UniRule"/>
</dbReference>
<keyword evidence="3 4" id="KW-0460">Magnesium</keyword>
<dbReference type="GO" id="GO:0000103">
    <property type="term" value="P:sulfate assimilation"/>
    <property type="evidence" value="ECO:0007669"/>
    <property type="project" value="TreeGrafter"/>
</dbReference>
<feature type="binding site" evidence="4">
    <location>
        <begin position="85"/>
        <end position="88"/>
    </location>
    <ligand>
        <name>substrate</name>
    </ligand>
</feature>
<comment type="cofactor">
    <cofactor evidence="4 5">
        <name>Mg(2+)</name>
        <dbReference type="ChEBI" id="CHEBI:18420"/>
    </cofactor>
</comment>
<dbReference type="Pfam" id="PF00459">
    <property type="entry name" value="Inositol_P"/>
    <property type="match status" value="1"/>
</dbReference>
<keyword evidence="7" id="KW-1185">Reference proteome</keyword>
<comment type="function">
    <text evidence="4">Converts adenosine-3',5'-bisphosphate (PAP) to AMP.</text>
</comment>
<feature type="binding site" evidence="4">
    <location>
        <position position="213"/>
    </location>
    <ligand>
        <name>Mg(2+)</name>
        <dbReference type="ChEBI" id="CHEBI:18420"/>
        <label>2</label>
    </ligand>
</feature>
<keyword evidence="2 4" id="KW-0479">Metal-binding</keyword>
<keyword evidence="4" id="KW-0472">Membrane</keyword>
<proteinExistence type="inferred from homology"/>
<dbReference type="InterPro" id="IPR020583">
    <property type="entry name" value="Inositol_monoP_metal-BS"/>
</dbReference>
<dbReference type="AlphaFoldDB" id="A0A6N6VKI9"/>
<dbReference type="NCBIfam" id="TIGR01331">
    <property type="entry name" value="bisphos_cysQ"/>
    <property type="match status" value="1"/>
</dbReference>
<dbReference type="Proteomes" id="UP000468901">
    <property type="component" value="Unassembled WGS sequence"/>
</dbReference>
<gene>
    <name evidence="4 6" type="primary">cysQ</name>
    <name evidence="6" type="ORF">F2P47_03830</name>
</gene>
<dbReference type="PANTHER" id="PTHR43028:SF5">
    <property type="entry name" value="3'(2'),5'-BISPHOSPHATE NUCLEOTIDASE 1"/>
    <property type="match status" value="1"/>
</dbReference>
<feature type="binding site" evidence="5">
    <location>
        <position position="64"/>
    </location>
    <ligand>
        <name>Mg(2+)</name>
        <dbReference type="ChEBI" id="CHEBI:18420"/>
        <label>1</label>
        <note>catalytic</note>
    </ligand>
</feature>
<dbReference type="Gene3D" id="3.30.540.10">
    <property type="entry name" value="Fructose-1,6-Bisphosphatase, subunit A, domain 1"/>
    <property type="match status" value="1"/>
</dbReference>
<feature type="binding site" evidence="4">
    <location>
        <position position="83"/>
    </location>
    <ligand>
        <name>Mg(2+)</name>
        <dbReference type="ChEBI" id="CHEBI:18420"/>
        <label>1</label>
    </ligand>
</feature>
<dbReference type="InterPro" id="IPR000760">
    <property type="entry name" value="Inositol_monophosphatase-like"/>
</dbReference>
<sequence length="268" mass="27973">MLDELIAIALKAGAAIMPIYERLDAASVVTKGDGSPVTAADEAAEVVILAELARVAPGIPVVAEESVAAGKCPATGSRFFLVDPLDGTKEFINRNGEFTVNIALIENGRPVLGVVYAPAIGDIYAGGEGQGARAAKVENGVVGPWRKIAVRPCPRSGISVLASRSHLTDETKAFVEKFSVADFVSAGSSLKFCKLAAGEADLYPRLGRTMEWDTAAGDAVLRAAAGGVMTMDGKPLAYGKRNQAEDVDFANPWFVAAGNFDPFADVTE</sequence>
<dbReference type="PANTHER" id="PTHR43028">
    <property type="entry name" value="3'(2'),5'-BISPHOSPHATE NUCLEOTIDASE 1"/>
    <property type="match status" value="1"/>
</dbReference>
<dbReference type="GO" id="GO:0005886">
    <property type="term" value="C:plasma membrane"/>
    <property type="evidence" value="ECO:0007669"/>
    <property type="project" value="UniProtKB-SubCell"/>
</dbReference>
<organism evidence="6 7">
    <name type="scientific">Parvibaculum sedimenti</name>
    <dbReference type="NCBI Taxonomy" id="2608632"/>
    <lineage>
        <taxon>Bacteria</taxon>
        <taxon>Pseudomonadati</taxon>
        <taxon>Pseudomonadota</taxon>
        <taxon>Alphaproteobacteria</taxon>
        <taxon>Hyphomicrobiales</taxon>
        <taxon>Parvibaculaceae</taxon>
        <taxon>Parvibaculum</taxon>
    </lineage>
</organism>
<dbReference type="RefSeq" id="WP_152215062.1">
    <property type="nucleotide sequence ID" value="NZ_JBAQYD010000191.1"/>
</dbReference>
<keyword evidence="4" id="KW-0997">Cell inner membrane</keyword>
<evidence type="ECO:0000313" key="6">
    <source>
        <dbReference type="EMBL" id="KAB7741759.1"/>
    </source>
</evidence>
<evidence type="ECO:0000256" key="3">
    <source>
        <dbReference type="ARBA" id="ARBA00022842"/>
    </source>
</evidence>
<feature type="binding site" evidence="4">
    <location>
        <position position="213"/>
    </location>
    <ligand>
        <name>substrate</name>
    </ligand>
</feature>
<evidence type="ECO:0000256" key="1">
    <source>
        <dbReference type="ARBA" id="ARBA00001625"/>
    </source>
</evidence>
<comment type="catalytic activity">
    <reaction evidence="1 4">
        <text>adenosine 3',5'-bisphosphate + H2O = AMP + phosphate</text>
        <dbReference type="Rhea" id="RHEA:10040"/>
        <dbReference type="ChEBI" id="CHEBI:15377"/>
        <dbReference type="ChEBI" id="CHEBI:43474"/>
        <dbReference type="ChEBI" id="CHEBI:58343"/>
        <dbReference type="ChEBI" id="CHEBI:456215"/>
        <dbReference type="EC" id="3.1.3.7"/>
    </reaction>
</comment>
<dbReference type="PROSITE" id="PS00629">
    <property type="entry name" value="IMP_1"/>
    <property type="match status" value="1"/>
</dbReference>
<name>A0A6N6VKI9_9HYPH</name>
<feature type="binding site" evidence="4">
    <location>
        <position position="64"/>
    </location>
    <ligand>
        <name>substrate</name>
    </ligand>
</feature>
<comment type="caution">
    <text evidence="6">The sequence shown here is derived from an EMBL/GenBank/DDBJ whole genome shotgun (WGS) entry which is preliminary data.</text>
</comment>